<dbReference type="EMBL" id="MF287857">
    <property type="protein sequence ID" value="AWV56977.1"/>
    <property type="molecule type" value="Genomic_DNA"/>
</dbReference>
<dbReference type="GO" id="GO:0016020">
    <property type="term" value="C:membrane"/>
    <property type="evidence" value="ECO:0007669"/>
    <property type="project" value="UniProtKB-SubCell"/>
</dbReference>
<feature type="transmembrane region" description="Helical" evidence="7">
    <location>
        <begin position="185"/>
        <end position="204"/>
    </location>
</feature>
<evidence type="ECO:0000256" key="4">
    <source>
        <dbReference type="ARBA" id="ARBA00022989"/>
    </source>
</evidence>
<evidence type="ECO:0000256" key="6">
    <source>
        <dbReference type="ARBA" id="ARBA00023136"/>
    </source>
</evidence>
<dbReference type="AlphaFoldDB" id="A0A2Z4EL21"/>
<keyword evidence="5" id="KW-0520">NAD</keyword>
<feature type="transmembrane region" description="Helical" evidence="7">
    <location>
        <begin position="392"/>
        <end position="416"/>
    </location>
</feature>
<feature type="domain" description="NADH:quinone oxidoreductase/Mrp antiporter transmembrane" evidence="8">
    <location>
        <begin position="354"/>
        <end position="590"/>
    </location>
</feature>
<feature type="transmembrane region" description="Helical" evidence="7">
    <location>
        <begin position="481"/>
        <end position="504"/>
    </location>
</feature>
<keyword evidence="4 7" id="KW-1133">Transmembrane helix</keyword>
<geneLocation type="mitochondrion" evidence="9"/>
<evidence type="ECO:0000259" key="8">
    <source>
        <dbReference type="Pfam" id="PF00361"/>
    </source>
</evidence>
<evidence type="ECO:0000256" key="3">
    <source>
        <dbReference type="ARBA" id="ARBA00022967"/>
    </source>
</evidence>
<proteinExistence type="predicted"/>
<evidence type="ECO:0000256" key="7">
    <source>
        <dbReference type="SAM" id="Phobius"/>
    </source>
</evidence>
<name>A0A2Z4EL21_9CHLO</name>
<keyword evidence="9" id="KW-0496">Mitochondrion</keyword>
<feature type="transmembrane region" description="Helical" evidence="7">
    <location>
        <begin position="157"/>
        <end position="179"/>
    </location>
</feature>
<keyword evidence="6 7" id="KW-0472">Membrane</keyword>
<evidence type="ECO:0000256" key="5">
    <source>
        <dbReference type="ARBA" id="ARBA00023027"/>
    </source>
</evidence>
<feature type="transmembrane region" description="Helical" evidence="7">
    <location>
        <begin position="6"/>
        <end position="24"/>
    </location>
</feature>
<feature type="transmembrane region" description="Helical" evidence="7">
    <location>
        <begin position="127"/>
        <end position="145"/>
    </location>
</feature>
<dbReference type="InterPro" id="IPR001750">
    <property type="entry name" value="ND/Mrp_TM"/>
</dbReference>
<feature type="transmembrane region" description="Helical" evidence="7">
    <location>
        <begin position="615"/>
        <end position="638"/>
    </location>
</feature>
<keyword evidence="2 7" id="KW-0812">Transmembrane</keyword>
<feature type="transmembrane region" description="Helical" evidence="7">
    <location>
        <begin position="361"/>
        <end position="380"/>
    </location>
</feature>
<evidence type="ECO:0000256" key="1">
    <source>
        <dbReference type="ARBA" id="ARBA00004141"/>
    </source>
</evidence>
<evidence type="ECO:0000313" key="9">
    <source>
        <dbReference type="EMBL" id="AWV56977.1"/>
    </source>
</evidence>
<evidence type="ECO:0000256" key="2">
    <source>
        <dbReference type="ARBA" id="ARBA00022692"/>
    </source>
</evidence>
<comment type="subcellular location">
    <subcellularLocation>
        <location evidence="1">Membrane</location>
        <topology evidence="1">Multi-pass membrane protein</topology>
    </subcellularLocation>
</comment>
<feature type="transmembrane region" description="Helical" evidence="7">
    <location>
        <begin position="454"/>
        <end position="475"/>
    </location>
</feature>
<feature type="transmembrane region" description="Helical" evidence="7">
    <location>
        <begin position="542"/>
        <end position="571"/>
    </location>
</feature>
<feature type="transmembrane region" description="Helical" evidence="7">
    <location>
        <begin position="89"/>
        <end position="107"/>
    </location>
</feature>
<reference evidence="9" key="1">
    <citation type="submission" date="2017-06" db="EMBL/GenBank/DDBJ databases">
        <title>Phylogenomics of Hydrodictyaceae.</title>
        <authorList>
            <person name="McManus H.A."/>
            <person name="Fucikova K."/>
            <person name="Lewis L.A."/>
            <person name="Lewis P.O."/>
            <person name="Karol K.G."/>
        </authorList>
    </citation>
    <scope>NUCLEOTIDE SEQUENCE</scope>
</reference>
<sequence length="651" mass="72200">MTLDLIVWAPEAFVLLCLLVLLWYGSGTSVSPVIEGIYYLDTKNTVTIHPLSSAKAQSMEDSSNTISYAPQTNFLDMRLAGPLHISSHLNSWAITVCLLMALLVWYTPLQSLQAGGLFLRDLFVTEVLTFVWIFSIFCLLTSHSWQKSSGIIHLEYTYLVLFFLLGVHLLIMSADLISLYGSLELQSFSVVVLCSLNYGSAYLIEAAMKYFLLSAFSSSLLLLGIGLIYWQTGLTRLSTLQELLTYTTNSTNNDILTGSTTMLLDTNTAELLRAAASSTAENLTAVLGISTTTLLLDEVLMLLHQDEVLMLLHQDEVLMLLHQDEVLMLLHQDEVLMLLHQDEVLMLLHQDEVLMLLHQDISIWLGLWLIGLALLWKLALAPLHMWAADVYMGAWSSVTLIVSTLPKIAVLCFWAHYFGPLWSAAFGSAILFFSGMSLIIGGILPLAQSMFKRLLLFSSVGHMGLLLMPFALTSASGGAGYAFSALWAHLYFYVLTSLVVWALIQWPFNRPSTLGYSTFYRLSGPQYIWDLVSLNRTSPAALLAWAVLMLSLAGLPPAAGFLGKLFLFWASLSSDQYLLVLLALISTLLSSVYYLRVLVVSFVYNKGYWGSYAPFYSISAYIVVVGCTILVLSLWYLAPLVILSHLLALAS</sequence>
<feature type="domain" description="NADH:quinone oxidoreductase/Mrp antiporter transmembrane" evidence="8">
    <location>
        <begin position="173"/>
        <end position="256"/>
    </location>
</feature>
<dbReference type="PANTHER" id="PTHR22773">
    <property type="entry name" value="NADH DEHYDROGENASE"/>
    <property type="match status" value="1"/>
</dbReference>
<keyword evidence="3" id="KW-1278">Translocase</keyword>
<feature type="transmembrane region" description="Helical" evidence="7">
    <location>
        <begin position="211"/>
        <end position="230"/>
    </location>
</feature>
<dbReference type="Pfam" id="PF00361">
    <property type="entry name" value="Proton_antipo_M"/>
    <property type="match status" value="2"/>
</dbReference>
<feature type="transmembrane region" description="Helical" evidence="7">
    <location>
        <begin position="422"/>
        <end position="447"/>
    </location>
</feature>
<feature type="transmembrane region" description="Helical" evidence="7">
    <location>
        <begin position="577"/>
        <end position="603"/>
    </location>
</feature>
<accession>A0A2Z4EL21</accession>
<protein>
    <submittedName>
        <fullName evidence="9">NADH dehydrogenase subunit 2</fullName>
    </submittedName>
</protein>
<organism evidence="9">
    <name type="scientific">Pediastrum angulosum</name>
    <dbReference type="NCBI Taxonomy" id="271408"/>
    <lineage>
        <taxon>Eukaryota</taxon>
        <taxon>Viridiplantae</taxon>
        <taxon>Chlorophyta</taxon>
        <taxon>core chlorophytes</taxon>
        <taxon>Chlorophyceae</taxon>
        <taxon>CS clade</taxon>
        <taxon>Sphaeropleales</taxon>
        <taxon>Hydrodictyaceae</taxon>
        <taxon>Pediastrum</taxon>
    </lineage>
</organism>